<evidence type="ECO:0000313" key="9">
    <source>
        <dbReference type="Proteomes" id="UP001620626"/>
    </source>
</evidence>
<dbReference type="PRINTS" id="PR00370">
    <property type="entry name" value="FMOXYGENASE"/>
</dbReference>
<dbReference type="GO" id="GO:0004497">
    <property type="term" value="F:monooxygenase activity"/>
    <property type="evidence" value="ECO:0007669"/>
    <property type="project" value="UniProtKB-KW"/>
</dbReference>
<dbReference type="SUPFAM" id="SSF51905">
    <property type="entry name" value="FAD/NAD(P)-binding domain"/>
    <property type="match status" value="1"/>
</dbReference>
<keyword evidence="2 6" id="KW-0285">Flavoprotein</keyword>
<dbReference type="EC" id="1.-.-.-" evidence="6"/>
<evidence type="ECO:0000256" key="3">
    <source>
        <dbReference type="ARBA" id="ARBA00022827"/>
    </source>
</evidence>
<protein>
    <recommendedName>
        <fullName evidence="6">Flavin-containing monooxygenase</fullName>
        <ecNumber evidence="6">1.-.-.-</ecNumber>
    </recommendedName>
</protein>
<sequence>MSSLSLRICVVGAGAAGLCAARRAVEQLPGAEVSILEQSDQLGGTWVYTEQQQGAQPTHSSMYAELRTNIPKEIMNFCDFPIESVDFSDHQNSDDSFPRHEVILSYLKRFAEPIKHLIKFNLRVLSIVPFGEDKISHLKMPCQANDNFGTKWRIVSEETTSKKRTFVEYFDVVFVCSGHYWCPRIPTFANKLKIRWAHSHSYRRAEQFAGMHVAVVGANLSGVEIALQLAEHAEKVYLINSSENAALGGGNSAPNSNVLIELNGSRVTDAVDASLVLADGRVVGQLHFVLFCTGYLFSFPFFDQQMNSGVVRCDGNFVSPLIGHVVHPNFLNSLFFIGFNLLVVPFPCFDIQVNINKKRFTMEMAKHWEDKRIQRLEAEQMPQKYFHRLGPDQWKYFEWLNSLSGFKPFPEVFENIYKFNLEQKRKNPRTYRNIRYQIVDQQTFTTKLLK</sequence>
<keyword evidence="7" id="KW-0732">Signal</keyword>
<comment type="caution">
    <text evidence="8">The sequence shown here is derived from an EMBL/GenBank/DDBJ whole genome shotgun (WGS) entry which is preliminary data.</text>
</comment>
<keyword evidence="4" id="KW-0521">NADP</keyword>
<keyword evidence="3 6" id="KW-0274">FAD</keyword>
<keyword evidence="6" id="KW-0503">Monooxygenase</keyword>
<gene>
    <name evidence="8" type="ORF">niasHT_017036</name>
</gene>
<dbReference type="InterPro" id="IPR050346">
    <property type="entry name" value="FMO-like"/>
</dbReference>
<evidence type="ECO:0000256" key="6">
    <source>
        <dbReference type="RuleBase" id="RU361177"/>
    </source>
</evidence>
<evidence type="ECO:0000256" key="7">
    <source>
        <dbReference type="SAM" id="SignalP"/>
    </source>
</evidence>
<dbReference type="InterPro" id="IPR000960">
    <property type="entry name" value="Flavin_mOase"/>
</dbReference>
<dbReference type="Pfam" id="PF00743">
    <property type="entry name" value="FMO-like"/>
    <property type="match status" value="1"/>
</dbReference>
<feature type="chain" id="PRO_5044754612" description="Flavin-containing monooxygenase" evidence="7">
    <location>
        <begin position="22"/>
        <end position="450"/>
    </location>
</feature>
<proteinExistence type="inferred from homology"/>
<accession>A0ABD2KXZ2</accession>
<name>A0ABD2KXZ2_9BILA</name>
<comment type="similarity">
    <text evidence="1 6">Belongs to the FMO family.</text>
</comment>
<feature type="signal peptide" evidence="7">
    <location>
        <begin position="1"/>
        <end position="21"/>
    </location>
</feature>
<evidence type="ECO:0000256" key="4">
    <source>
        <dbReference type="ARBA" id="ARBA00022857"/>
    </source>
</evidence>
<dbReference type="InterPro" id="IPR036188">
    <property type="entry name" value="FAD/NAD-bd_sf"/>
</dbReference>
<dbReference type="EMBL" id="JBICBT010000605">
    <property type="protein sequence ID" value="KAL3107804.1"/>
    <property type="molecule type" value="Genomic_DNA"/>
</dbReference>
<evidence type="ECO:0000256" key="2">
    <source>
        <dbReference type="ARBA" id="ARBA00022630"/>
    </source>
</evidence>
<dbReference type="PANTHER" id="PTHR23023">
    <property type="entry name" value="DIMETHYLANILINE MONOOXYGENASE"/>
    <property type="match status" value="1"/>
</dbReference>
<dbReference type="InterPro" id="IPR020946">
    <property type="entry name" value="Flavin_mOase-like"/>
</dbReference>
<dbReference type="Proteomes" id="UP001620626">
    <property type="component" value="Unassembled WGS sequence"/>
</dbReference>
<comment type="cofactor">
    <cofactor evidence="6">
        <name>FAD</name>
        <dbReference type="ChEBI" id="CHEBI:57692"/>
    </cofactor>
</comment>
<evidence type="ECO:0000256" key="1">
    <source>
        <dbReference type="ARBA" id="ARBA00009183"/>
    </source>
</evidence>
<reference evidence="8 9" key="1">
    <citation type="submission" date="2024-10" db="EMBL/GenBank/DDBJ databases">
        <authorList>
            <person name="Kim D."/>
        </authorList>
    </citation>
    <scope>NUCLEOTIDE SEQUENCE [LARGE SCALE GENOMIC DNA]</scope>
    <source>
        <strain evidence="8">BH-2024</strain>
    </source>
</reference>
<dbReference type="AlphaFoldDB" id="A0ABD2KXZ2"/>
<organism evidence="8 9">
    <name type="scientific">Heterodera trifolii</name>
    <dbReference type="NCBI Taxonomy" id="157864"/>
    <lineage>
        <taxon>Eukaryota</taxon>
        <taxon>Metazoa</taxon>
        <taxon>Ecdysozoa</taxon>
        <taxon>Nematoda</taxon>
        <taxon>Chromadorea</taxon>
        <taxon>Rhabditida</taxon>
        <taxon>Tylenchina</taxon>
        <taxon>Tylenchomorpha</taxon>
        <taxon>Tylenchoidea</taxon>
        <taxon>Heteroderidae</taxon>
        <taxon>Heteroderinae</taxon>
        <taxon>Heterodera</taxon>
    </lineage>
</organism>
<evidence type="ECO:0000256" key="5">
    <source>
        <dbReference type="ARBA" id="ARBA00023002"/>
    </source>
</evidence>
<keyword evidence="5 6" id="KW-0560">Oxidoreductase</keyword>
<evidence type="ECO:0000313" key="8">
    <source>
        <dbReference type="EMBL" id="KAL3107804.1"/>
    </source>
</evidence>
<dbReference type="Gene3D" id="3.50.50.60">
    <property type="entry name" value="FAD/NAD(P)-binding domain"/>
    <property type="match status" value="3"/>
</dbReference>
<keyword evidence="9" id="KW-1185">Reference proteome</keyword>